<dbReference type="PANTHER" id="PTHR43320">
    <property type="entry name" value="SUGAR KINASE"/>
    <property type="match status" value="1"/>
</dbReference>
<comment type="caution">
    <text evidence="5">The sequence shown here is derived from an EMBL/GenBank/DDBJ whole genome shotgun (WGS) entry which is preliminary data.</text>
</comment>
<dbReference type="Gene3D" id="3.40.1190.20">
    <property type="match status" value="1"/>
</dbReference>
<dbReference type="PANTHER" id="PTHR43320:SF2">
    <property type="entry name" value="2-DEHYDRO-3-DEOXYGLUCONOKINASE_2-DEHYDRO-3-DEOXYGALACTONOKINASE"/>
    <property type="match status" value="1"/>
</dbReference>
<dbReference type="EMBL" id="JAFBEC010000003">
    <property type="protein sequence ID" value="MBM7632056.1"/>
    <property type="molecule type" value="Genomic_DNA"/>
</dbReference>
<dbReference type="PROSITE" id="PS00584">
    <property type="entry name" value="PFKB_KINASES_2"/>
    <property type="match status" value="1"/>
</dbReference>
<dbReference type="InterPro" id="IPR029056">
    <property type="entry name" value="Ribokinase-like"/>
</dbReference>
<protein>
    <submittedName>
        <fullName evidence="5">2-dehydro-3-deoxygluconokinase</fullName>
        <ecNumber evidence="5">2.7.1.45</ecNumber>
    </submittedName>
</protein>
<dbReference type="RefSeq" id="WP_204696126.1">
    <property type="nucleotide sequence ID" value="NZ_JAFBEC010000003.1"/>
</dbReference>
<gene>
    <name evidence="5" type="ORF">JOD17_001149</name>
</gene>
<evidence type="ECO:0000256" key="2">
    <source>
        <dbReference type="ARBA" id="ARBA00022679"/>
    </source>
</evidence>
<accession>A0ABS2PA90</accession>
<dbReference type="InterPro" id="IPR011611">
    <property type="entry name" value="PfkB_dom"/>
</dbReference>
<keyword evidence="3" id="KW-0418">Kinase</keyword>
<evidence type="ECO:0000313" key="5">
    <source>
        <dbReference type="EMBL" id="MBM7632056.1"/>
    </source>
</evidence>
<organism evidence="5 6">
    <name type="scientific">Geomicrobium sediminis</name>
    <dbReference type="NCBI Taxonomy" id="1347788"/>
    <lineage>
        <taxon>Bacteria</taxon>
        <taxon>Bacillati</taxon>
        <taxon>Bacillota</taxon>
        <taxon>Bacilli</taxon>
        <taxon>Bacillales</taxon>
        <taxon>Geomicrobium</taxon>
    </lineage>
</organism>
<dbReference type="EC" id="2.7.1.45" evidence="5"/>
<keyword evidence="2 5" id="KW-0808">Transferase</keyword>
<dbReference type="InterPro" id="IPR052700">
    <property type="entry name" value="Carb_kinase_PfkB-like"/>
</dbReference>
<dbReference type="Proteomes" id="UP000741863">
    <property type="component" value="Unassembled WGS sequence"/>
</dbReference>
<dbReference type="SUPFAM" id="SSF53613">
    <property type="entry name" value="Ribokinase-like"/>
    <property type="match status" value="1"/>
</dbReference>
<dbReference type="Pfam" id="PF00294">
    <property type="entry name" value="PfkB"/>
    <property type="match status" value="1"/>
</dbReference>
<dbReference type="CDD" id="cd01166">
    <property type="entry name" value="KdgK"/>
    <property type="match status" value="1"/>
</dbReference>
<evidence type="ECO:0000313" key="6">
    <source>
        <dbReference type="Proteomes" id="UP000741863"/>
    </source>
</evidence>
<dbReference type="InterPro" id="IPR002173">
    <property type="entry name" value="Carboh/pur_kinase_PfkB_CS"/>
</dbReference>
<name>A0ABS2PA90_9BACL</name>
<proteinExistence type="inferred from homology"/>
<keyword evidence="6" id="KW-1185">Reference proteome</keyword>
<evidence type="ECO:0000256" key="1">
    <source>
        <dbReference type="ARBA" id="ARBA00010688"/>
    </source>
</evidence>
<sequence>MKDVITIGDAMITLNPNSTGPMQFVNGFERRAGGAEFNFAIGCARLGLETGWISRLGADEFGKYIKKFARGEGIDTSEVHLLEGYSTSLNFKEIQANGSGRTFYYRHPSPTEAMTPSSLSLEYFQGAKLFHMTGVFPAVTPSNVDVLTRAVTLAKEAGLKVSFDPNIRLKLWSAEQARAALLPLMHHVDLLLAGVEELELLFGTSDENEVFTIAQEYEIELVAIKKGDEGAVAWYKGETLTLPAVKATAVVDTVGAGDGFDAGLIYGYLNGYSLKEMLTFATTIGAMVVEVIGDNEGLPHLDDVLAKLGHTTVIER</sequence>
<evidence type="ECO:0000259" key="4">
    <source>
        <dbReference type="Pfam" id="PF00294"/>
    </source>
</evidence>
<feature type="domain" description="Carbohydrate kinase PfkB" evidence="4">
    <location>
        <begin position="1"/>
        <end position="300"/>
    </location>
</feature>
<dbReference type="GO" id="GO:0008673">
    <property type="term" value="F:2-dehydro-3-deoxygluconokinase activity"/>
    <property type="evidence" value="ECO:0007669"/>
    <property type="project" value="UniProtKB-EC"/>
</dbReference>
<comment type="similarity">
    <text evidence="1">Belongs to the carbohydrate kinase PfkB family.</text>
</comment>
<evidence type="ECO:0000256" key="3">
    <source>
        <dbReference type="ARBA" id="ARBA00022777"/>
    </source>
</evidence>
<reference evidence="5 6" key="1">
    <citation type="submission" date="2021-01" db="EMBL/GenBank/DDBJ databases">
        <title>Genomic Encyclopedia of Type Strains, Phase IV (KMG-IV): sequencing the most valuable type-strain genomes for metagenomic binning, comparative biology and taxonomic classification.</title>
        <authorList>
            <person name="Goeker M."/>
        </authorList>
    </citation>
    <scope>NUCLEOTIDE SEQUENCE [LARGE SCALE GENOMIC DNA]</scope>
    <source>
        <strain evidence="5 6">DSM 25540</strain>
    </source>
</reference>